<evidence type="ECO:0000313" key="3">
    <source>
        <dbReference type="Proteomes" id="UP001596042"/>
    </source>
</evidence>
<name>A0ABV9H6T9_9HYPH</name>
<gene>
    <name evidence="2" type="ORF">ACFO1V_09185</name>
</gene>
<organism evidence="2 3">
    <name type="scientific">Daeguia caeni</name>
    <dbReference type="NCBI Taxonomy" id="439612"/>
    <lineage>
        <taxon>Bacteria</taxon>
        <taxon>Pseudomonadati</taxon>
        <taxon>Pseudomonadota</taxon>
        <taxon>Alphaproteobacteria</taxon>
        <taxon>Hyphomicrobiales</taxon>
        <taxon>Brucellaceae</taxon>
        <taxon>Daeguia</taxon>
    </lineage>
</organism>
<evidence type="ECO:0000313" key="2">
    <source>
        <dbReference type="EMBL" id="MFC4625392.1"/>
    </source>
</evidence>
<dbReference type="EMBL" id="JBHSEL010000053">
    <property type="protein sequence ID" value="MFC4625392.1"/>
    <property type="molecule type" value="Genomic_DNA"/>
</dbReference>
<dbReference type="RefSeq" id="WP_374829200.1">
    <property type="nucleotide sequence ID" value="NZ_JBHEEZ010000001.1"/>
</dbReference>
<keyword evidence="1" id="KW-1133">Transmembrane helix</keyword>
<sequence length="58" mass="6636">MIRLIAQLILWFSGLVAAFFVARDAPNFPLMQMTFGLLLLALVSVAIWWFTNPKEPKK</sequence>
<comment type="caution">
    <text evidence="2">The sequence shown here is derived from an EMBL/GenBank/DDBJ whole genome shotgun (WGS) entry which is preliminary data.</text>
</comment>
<keyword evidence="1" id="KW-0812">Transmembrane</keyword>
<keyword evidence="3" id="KW-1185">Reference proteome</keyword>
<dbReference type="Proteomes" id="UP001596042">
    <property type="component" value="Unassembled WGS sequence"/>
</dbReference>
<reference evidence="3" key="1">
    <citation type="journal article" date="2019" name="Int. J. Syst. Evol. Microbiol.">
        <title>The Global Catalogue of Microorganisms (GCM) 10K type strain sequencing project: providing services to taxonomists for standard genome sequencing and annotation.</title>
        <authorList>
            <consortium name="The Broad Institute Genomics Platform"/>
            <consortium name="The Broad Institute Genome Sequencing Center for Infectious Disease"/>
            <person name="Wu L."/>
            <person name="Ma J."/>
        </authorList>
    </citation>
    <scope>NUCLEOTIDE SEQUENCE [LARGE SCALE GENOMIC DNA]</scope>
    <source>
        <strain evidence="3">CGMCC 1.15731</strain>
    </source>
</reference>
<proteinExistence type="predicted"/>
<accession>A0ABV9H6T9</accession>
<feature type="transmembrane region" description="Helical" evidence="1">
    <location>
        <begin position="28"/>
        <end position="50"/>
    </location>
</feature>
<evidence type="ECO:0000256" key="1">
    <source>
        <dbReference type="SAM" id="Phobius"/>
    </source>
</evidence>
<protein>
    <submittedName>
        <fullName evidence="2">Uncharacterized protein</fullName>
    </submittedName>
</protein>
<keyword evidence="1" id="KW-0472">Membrane</keyword>